<dbReference type="Gene3D" id="3.50.30.30">
    <property type="match status" value="1"/>
</dbReference>
<dbReference type="RefSeq" id="WP_129455832.1">
    <property type="nucleotide sequence ID" value="NZ_JACXYX010000016.1"/>
</dbReference>
<dbReference type="EMBL" id="SDWU01000015">
    <property type="protein sequence ID" value="RYC00281.1"/>
    <property type="molecule type" value="Genomic_DNA"/>
</dbReference>
<gene>
    <name evidence="4" type="ORF">EUA07_14175</name>
</gene>
<organism evidence="4 5">
    <name type="scientific">Nocardioides ganghwensis</name>
    <dbReference type="NCBI Taxonomy" id="252230"/>
    <lineage>
        <taxon>Bacteria</taxon>
        <taxon>Bacillati</taxon>
        <taxon>Actinomycetota</taxon>
        <taxon>Actinomycetes</taxon>
        <taxon>Propionibacteriales</taxon>
        <taxon>Nocardioidaceae</taxon>
        <taxon>Nocardioides</taxon>
    </lineage>
</organism>
<feature type="chain" id="PRO_5039429820" evidence="1">
    <location>
        <begin position="29"/>
        <end position="547"/>
    </location>
</feature>
<dbReference type="PANTHER" id="PTHR12147">
    <property type="entry name" value="METALLOPEPTIDASE M28 FAMILY MEMBER"/>
    <property type="match status" value="1"/>
</dbReference>
<dbReference type="InterPro" id="IPR046450">
    <property type="entry name" value="PA_dom_sf"/>
</dbReference>
<dbReference type="InterPro" id="IPR045175">
    <property type="entry name" value="M28_fam"/>
</dbReference>
<accession>A0A4V1RMA2</accession>
<dbReference type="Proteomes" id="UP000293291">
    <property type="component" value="Unassembled WGS sequence"/>
</dbReference>
<feature type="domain" description="Peptidase M28" evidence="3">
    <location>
        <begin position="274"/>
        <end position="493"/>
    </location>
</feature>
<comment type="caution">
    <text evidence="4">The sequence shown here is derived from an EMBL/GenBank/DDBJ whole genome shotgun (WGS) entry which is preliminary data.</text>
</comment>
<name>A0A4V1RMA2_9ACTN</name>
<proteinExistence type="predicted"/>
<dbReference type="GO" id="GO:0008235">
    <property type="term" value="F:metalloexopeptidase activity"/>
    <property type="evidence" value="ECO:0007669"/>
    <property type="project" value="InterPro"/>
</dbReference>
<dbReference type="InterPro" id="IPR003137">
    <property type="entry name" value="PA_domain"/>
</dbReference>
<reference evidence="4 5" key="1">
    <citation type="submission" date="2019-01" db="EMBL/GenBank/DDBJ databases">
        <title>Novel species of Nocardioides.</title>
        <authorList>
            <person name="Liu Q."/>
            <person name="Xin Y.-H."/>
        </authorList>
    </citation>
    <scope>NUCLEOTIDE SEQUENCE [LARGE SCALE GENOMIC DNA]</scope>
    <source>
        <strain evidence="4 5">CGMCC 4.6875</strain>
    </source>
</reference>
<sequence length="547" mass="56558">MNLSSSSPRRLSRAAGSLALALVAGVLAWTGAAAPAEAAAPPSCLKRTNNTYEKLLACVTVEGVRGHQAAFQGIADANDDEYYPGTRVAGTEGYAESVEYVADKLRAAGYTVTLDPFDFQFVFPALLRQLSPVTADHATGTYTGSGNGDVTGNVVPVDLALTPPRDSSSGCEAADFAGLDLSGPSDIALVQRGTCAFAIKAVNAQAAGAEAVVIFNQGNDPTREGLIVGTLNPSPAPVTVPVVGASFAAGVALSQPGSTARVRVLPSQTRTDYNVLAEMRGILNPDNVVMSGAHLDSVGAGPGINDNGSGSAALLETALQMAKVKPLNTVRYAWWGAEEAGLLGSTAYVQGLSQAERDRIALYLNYDMVGSPNYVLMTYDANESTFAAPAGVPIPEGSEAIENLYERFYTSVGRPYDDTQYSGRSDYQAFIVAGIPSGGLFTGAEVVKTPAQQAIWGGTAGAQFDPCYHLACDTFANNSNAALEVNSDLIAYAALTYAYSTEDVNGVAGEPVPESVPLPSPAGPEGTFCTTAGCPSGGLHDDHDPSE</sequence>
<evidence type="ECO:0000259" key="2">
    <source>
        <dbReference type="Pfam" id="PF02225"/>
    </source>
</evidence>
<dbReference type="OrthoDB" id="345880at2"/>
<dbReference type="InterPro" id="IPR007484">
    <property type="entry name" value="Peptidase_M28"/>
</dbReference>
<feature type="domain" description="PA" evidence="2">
    <location>
        <begin position="150"/>
        <end position="253"/>
    </location>
</feature>
<dbReference type="Gene3D" id="3.40.630.10">
    <property type="entry name" value="Zn peptidases"/>
    <property type="match status" value="1"/>
</dbReference>
<feature type="signal peptide" evidence="1">
    <location>
        <begin position="1"/>
        <end position="28"/>
    </location>
</feature>
<dbReference type="SUPFAM" id="SSF53187">
    <property type="entry name" value="Zn-dependent exopeptidases"/>
    <property type="match status" value="1"/>
</dbReference>
<protein>
    <submittedName>
        <fullName evidence="4">M20/M25/M40 family metallo-hydrolase</fullName>
    </submittedName>
</protein>
<dbReference type="PANTHER" id="PTHR12147:SF26">
    <property type="entry name" value="PEPTIDASE M28 DOMAIN-CONTAINING PROTEIN"/>
    <property type="match status" value="1"/>
</dbReference>
<dbReference type="Pfam" id="PF04389">
    <property type="entry name" value="Peptidase_M28"/>
    <property type="match status" value="1"/>
</dbReference>
<keyword evidence="5" id="KW-1185">Reference proteome</keyword>
<keyword evidence="4" id="KW-0378">Hydrolase</keyword>
<dbReference type="Pfam" id="PF02225">
    <property type="entry name" value="PA"/>
    <property type="match status" value="1"/>
</dbReference>
<evidence type="ECO:0000259" key="3">
    <source>
        <dbReference type="Pfam" id="PF04389"/>
    </source>
</evidence>
<evidence type="ECO:0000256" key="1">
    <source>
        <dbReference type="SAM" id="SignalP"/>
    </source>
</evidence>
<dbReference type="GO" id="GO:0006508">
    <property type="term" value="P:proteolysis"/>
    <property type="evidence" value="ECO:0007669"/>
    <property type="project" value="InterPro"/>
</dbReference>
<evidence type="ECO:0000313" key="4">
    <source>
        <dbReference type="EMBL" id="RYC00281.1"/>
    </source>
</evidence>
<keyword evidence="1" id="KW-0732">Signal</keyword>
<evidence type="ECO:0000313" key="5">
    <source>
        <dbReference type="Proteomes" id="UP000293291"/>
    </source>
</evidence>
<dbReference type="SUPFAM" id="SSF52025">
    <property type="entry name" value="PA domain"/>
    <property type="match status" value="1"/>
</dbReference>
<dbReference type="AlphaFoldDB" id="A0A4V1RMA2"/>